<dbReference type="EMBL" id="MU266575">
    <property type="protein sequence ID" value="KAH7920502.1"/>
    <property type="molecule type" value="Genomic_DNA"/>
</dbReference>
<organism evidence="1 2">
    <name type="scientific">Leucogyrophana mollusca</name>
    <dbReference type="NCBI Taxonomy" id="85980"/>
    <lineage>
        <taxon>Eukaryota</taxon>
        <taxon>Fungi</taxon>
        <taxon>Dikarya</taxon>
        <taxon>Basidiomycota</taxon>
        <taxon>Agaricomycotina</taxon>
        <taxon>Agaricomycetes</taxon>
        <taxon>Agaricomycetidae</taxon>
        <taxon>Boletales</taxon>
        <taxon>Boletales incertae sedis</taxon>
        <taxon>Leucogyrophana</taxon>
    </lineage>
</organism>
<gene>
    <name evidence="1" type="ORF">BV22DRAFT_798954</name>
</gene>
<evidence type="ECO:0000313" key="1">
    <source>
        <dbReference type="EMBL" id="KAH7920502.1"/>
    </source>
</evidence>
<dbReference type="Proteomes" id="UP000790709">
    <property type="component" value="Unassembled WGS sequence"/>
</dbReference>
<keyword evidence="2" id="KW-1185">Reference proteome</keyword>
<protein>
    <submittedName>
        <fullName evidence="1">Uncharacterized protein</fullName>
    </submittedName>
</protein>
<sequence length="331" mass="36368">MDLVQTLFIVQSADYVLMAATAIVAYDQVLNFSQEVDLIWNRRWSLTTALYLVARYSGSLMILGEAAAAVRLTWTYTVAAAFYIALNWSTNIFLTSMQAILLMRAYALCGGSTIIFYVMVPCFCCQAIAVVVMTGMAYTIPTMRKYFVFLGAPIGSVTQDAVLDAAAFRPLAVIIPALELVFDVMIFVLALFAFLKHATEARELSGRWSVNPLMKLLVTDQMLYFLCYLALQAISFVISDPDINPTEYADVVVNTTDDVLLGLAAILGPRMVLSLRAQEAKSGEDTFDAELTTIQFGARDLPLRSIGEGEPAPEATRRHSRDQTASAGLEV</sequence>
<reference evidence="1" key="1">
    <citation type="journal article" date="2021" name="New Phytol.">
        <title>Evolutionary innovations through gain and loss of genes in the ectomycorrhizal Boletales.</title>
        <authorList>
            <person name="Wu G."/>
            <person name="Miyauchi S."/>
            <person name="Morin E."/>
            <person name="Kuo A."/>
            <person name="Drula E."/>
            <person name="Varga T."/>
            <person name="Kohler A."/>
            <person name="Feng B."/>
            <person name="Cao Y."/>
            <person name="Lipzen A."/>
            <person name="Daum C."/>
            <person name="Hundley H."/>
            <person name="Pangilinan J."/>
            <person name="Johnson J."/>
            <person name="Barry K."/>
            <person name="LaButti K."/>
            <person name="Ng V."/>
            <person name="Ahrendt S."/>
            <person name="Min B."/>
            <person name="Choi I.G."/>
            <person name="Park H."/>
            <person name="Plett J.M."/>
            <person name="Magnuson J."/>
            <person name="Spatafora J.W."/>
            <person name="Nagy L.G."/>
            <person name="Henrissat B."/>
            <person name="Grigoriev I.V."/>
            <person name="Yang Z.L."/>
            <person name="Xu J."/>
            <person name="Martin F.M."/>
        </authorList>
    </citation>
    <scope>NUCLEOTIDE SEQUENCE</scope>
    <source>
        <strain evidence="1">KUC20120723A-06</strain>
    </source>
</reference>
<proteinExistence type="predicted"/>
<comment type="caution">
    <text evidence="1">The sequence shown here is derived from an EMBL/GenBank/DDBJ whole genome shotgun (WGS) entry which is preliminary data.</text>
</comment>
<name>A0ACB8B531_9AGAM</name>
<accession>A0ACB8B531</accession>
<evidence type="ECO:0000313" key="2">
    <source>
        <dbReference type="Proteomes" id="UP000790709"/>
    </source>
</evidence>